<feature type="chain" id="PRO_5001957613" evidence="8">
    <location>
        <begin position="28"/>
        <end position="963"/>
    </location>
</feature>
<evidence type="ECO:0000256" key="8">
    <source>
        <dbReference type="SAM" id="SignalP"/>
    </source>
</evidence>
<dbReference type="PANTHER" id="PTHR11705">
    <property type="entry name" value="PROTEASE FAMILY M14 CARBOXYPEPTIDASE A,B"/>
    <property type="match status" value="1"/>
</dbReference>
<evidence type="ECO:0000256" key="3">
    <source>
        <dbReference type="ARBA" id="ARBA00022670"/>
    </source>
</evidence>
<evidence type="ECO:0000313" key="11">
    <source>
        <dbReference type="Proteomes" id="UP000029868"/>
    </source>
</evidence>
<dbReference type="Gene3D" id="3.40.630.10">
    <property type="entry name" value="Zn peptidases"/>
    <property type="match status" value="1"/>
</dbReference>
<evidence type="ECO:0000256" key="7">
    <source>
        <dbReference type="PROSITE-ProRule" id="PRU01379"/>
    </source>
</evidence>
<dbReference type="Gene3D" id="3.40.50.880">
    <property type="match status" value="1"/>
</dbReference>
<dbReference type="PROSITE" id="PS52035">
    <property type="entry name" value="PEPTIDASE_M14"/>
    <property type="match status" value="1"/>
</dbReference>
<dbReference type="SUPFAM" id="SSF53187">
    <property type="entry name" value="Zn-dependent exopeptidases"/>
    <property type="match status" value="1"/>
</dbReference>
<dbReference type="GO" id="GO:0006508">
    <property type="term" value="P:proteolysis"/>
    <property type="evidence" value="ECO:0007669"/>
    <property type="project" value="UniProtKB-KW"/>
</dbReference>
<keyword evidence="5" id="KW-0862">Zinc</keyword>
<dbReference type="GO" id="GO:0005615">
    <property type="term" value="C:extracellular space"/>
    <property type="evidence" value="ECO:0007669"/>
    <property type="project" value="TreeGrafter"/>
</dbReference>
<sequence>MKSSPFNKLLSGVLCASLSLLSITTFATVLMKPTANKNLNYPSLLMGNYNSQISTPKSVLGFEVGHKTATPEQINALVNKWARESNKANIVEYARTYEGRALNYLVISSAKNLNNLDKIKNNIAQLSRPKSLNANKIKSLINETPATAWMAYSIHGNESSGADSSLALIYHLLASEDADVTSLLDDLVILVDPMMNPDGRARFTKSMQEHRGAAPNVDSQSLLHSGEWPFGRGNHYLYDLNRDFYFAVNPESRGRIEAINQWYPLLMIDGHEMGAHDTYLFGPAREPINSNIPASLKRWGNIFAQEQAGVYDQKQWPYYTGEWFENLYPGYSNYSEYRGSINILYEQARTAEDGIKTQNGNIRTYKESVDHQFVSAIANLKSLQRHSRDIFNDFVKNRMSHVASKGKYANKSFVILPTDNTSRLNDFLYLLDLQGIEYQQTSKAQTVDDAVNHLGQTIEEAKVPKGSIIIQNRQYEAPLISAILEFDAKISDKVLLEERQKTLRDGSSIMYDSTAWNLSMMYGLAALEVPQHMTKNLVAFVKPASGDIKNIDNAIAYIVDGASDASVGYAARLMEQNVKVRILDKQGLFNKHSFNRGSIVVYLYDNTLEEKSLLTLIKQAAQDTGVQVKAINQGLGESDLPDIGGEYFKLLEQPQIALLSQNGINVEDLGSIWHMIDTQLGVRHSHLSHELLNDMDLRQYNVIVVPSRYYGTLSKSNISLLENWVKNGGSLIVNGNSAKQLANEEDFSQVKLLSDTFEHAADYNTALYREWLAQQKTITNNNKINAHKVATDLWFPWSDNEALKPMEEEQLTAWDDWSKNFMPSGAMVASRTDQKHWLTFGVQKQLPILTSNAPLFMAKDGANAVVRYGVLTKNKKAKAQQIGWSTTPKGNDLYIRMSGLIWPEASQRLANAAYLTQEPKGNGQIIMFANKPNFRGATKGTARLLLNAIVYGPGLGATTVIKL</sequence>
<dbReference type="InterPro" id="IPR029062">
    <property type="entry name" value="Class_I_gatase-like"/>
</dbReference>
<evidence type="ECO:0000256" key="1">
    <source>
        <dbReference type="ARBA" id="ARBA00001947"/>
    </source>
</evidence>
<dbReference type="EMBL" id="JQEC01000004">
    <property type="protein sequence ID" value="KGJ96940.1"/>
    <property type="molecule type" value="Genomic_DNA"/>
</dbReference>
<dbReference type="OrthoDB" id="9758209at2"/>
<reference evidence="10 11" key="1">
    <citation type="submission" date="2014-08" db="EMBL/GenBank/DDBJ databases">
        <title>Genomic and Phenotypic Diversity of Colwellia psychrerythraea strains from Disparate Marine Basins.</title>
        <authorList>
            <person name="Techtmann S.M."/>
            <person name="Stelling S.C."/>
            <person name="Utturkar S.M."/>
            <person name="Alshibli N."/>
            <person name="Harris A."/>
            <person name="Brown S.D."/>
            <person name="Hazen T.C."/>
        </authorList>
    </citation>
    <scope>NUCLEOTIDE SEQUENCE [LARGE SCALE GENOMIC DNA]</scope>
    <source>
        <strain evidence="10 11">GAB14E</strain>
    </source>
</reference>
<dbReference type="PATRIC" id="fig|28229.3.peg.568"/>
<name>A0A099L3B6_COLPS</name>
<keyword evidence="4" id="KW-0378">Hydrolase</keyword>
<dbReference type="CDD" id="cd03143">
    <property type="entry name" value="A4_beta-galactosidase_middle_domain"/>
    <property type="match status" value="1"/>
</dbReference>
<feature type="domain" description="Peptidase M14" evidence="9">
    <location>
        <begin position="67"/>
        <end position="472"/>
    </location>
</feature>
<protein>
    <submittedName>
        <fullName evidence="10">Peptidase M14 carboxypeptidase A</fullName>
    </submittedName>
</protein>
<dbReference type="InterPro" id="IPR000834">
    <property type="entry name" value="Peptidase_M14"/>
</dbReference>
<keyword evidence="6" id="KW-0482">Metalloprotease</keyword>
<organism evidence="10 11">
    <name type="scientific">Colwellia psychrerythraea</name>
    <name type="common">Vibrio psychroerythus</name>
    <dbReference type="NCBI Taxonomy" id="28229"/>
    <lineage>
        <taxon>Bacteria</taxon>
        <taxon>Pseudomonadati</taxon>
        <taxon>Pseudomonadota</taxon>
        <taxon>Gammaproteobacteria</taxon>
        <taxon>Alteromonadales</taxon>
        <taxon>Colwelliaceae</taxon>
        <taxon>Colwellia</taxon>
    </lineage>
</organism>
<feature type="signal peptide" evidence="8">
    <location>
        <begin position="1"/>
        <end position="27"/>
    </location>
</feature>
<evidence type="ECO:0000256" key="6">
    <source>
        <dbReference type="ARBA" id="ARBA00023049"/>
    </source>
</evidence>
<accession>A0A099L3B6</accession>
<dbReference type="SUPFAM" id="SSF52317">
    <property type="entry name" value="Class I glutamine amidotransferase-like"/>
    <property type="match status" value="1"/>
</dbReference>
<comment type="caution">
    <text evidence="10">The sequence shown here is derived from an EMBL/GenBank/DDBJ whole genome shotgun (WGS) entry which is preliminary data.</text>
</comment>
<comment type="cofactor">
    <cofactor evidence="1">
        <name>Zn(2+)</name>
        <dbReference type="ChEBI" id="CHEBI:29105"/>
    </cofactor>
</comment>
<dbReference type="Proteomes" id="UP000029868">
    <property type="component" value="Unassembled WGS sequence"/>
</dbReference>
<dbReference type="AlphaFoldDB" id="A0A099L3B6"/>
<proteinExistence type="inferred from homology"/>
<evidence type="ECO:0000256" key="2">
    <source>
        <dbReference type="ARBA" id="ARBA00005988"/>
    </source>
</evidence>
<evidence type="ECO:0000313" key="10">
    <source>
        <dbReference type="EMBL" id="KGJ96940.1"/>
    </source>
</evidence>
<keyword evidence="3" id="KW-0645">Protease</keyword>
<dbReference type="PANTHER" id="PTHR11705:SF143">
    <property type="entry name" value="SLL0236 PROTEIN"/>
    <property type="match status" value="1"/>
</dbReference>
<evidence type="ECO:0000259" key="9">
    <source>
        <dbReference type="PROSITE" id="PS52035"/>
    </source>
</evidence>
<keyword evidence="10" id="KW-0121">Carboxypeptidase</keyword>
<dbReference type="RefSeq" id="WP_052093431.1">
    <property type="nucleotide sequence ID" value="NZ_JQEC01000004.1"/>
</dbReference>
<keyword evidence="8" id="KW-0732">Signal</keyword>
<dbReference type="Pfam" id="PF00246">
    <property type="entry name" value="Peptidase_M14"/>
    <property type="match status" value="1"/>
</dbReference>
<gene>
    <name evidence="10" type="ORF">GAB14E_1408</name>
</gene>
<dbReference type="GO" id="GO:0004181">
    <property type="term" value="F:metallocarboxypeptidase activity"/>
    <property type="evidence" value="ECO:0007669"/>
    <property type="project" value="InterPro"/>
</dbReference>
<comment type="similarity">
    <text evidence="2 7">Belongs to the peptidase M14 family.</text>
</comment>
<comment type="caution">
    <text evidence="7">Lacks conserved residue(s) required for the propagation of feature annotation.</text>
</comment>
<dbReference type="GO" id="GO:0008270">
    <property type="term" value="F:zinc ion binding"/>
    <property type="evidence" value="ECO:0007669"/>
    <property type="project" value="InterPro"/>
</dbReference>
<evidence type="ECO:0000256" key="4">
    <source>
        <dbReference type="ARBA" id="ARBA00022801"/>
    </source>
</evidence>
<evidence type="ECO:0000256" key="5">
    <source>
        <dbReference type="ARBA" id="ARBA00022833"/>
    </source>
</evidence>